<feature type="region of interest" description="Disordered" evidence="1">
    <location>
        <begin position="1"/>
        <end position="23"/>
    </location>
</feature>
<keyword evidence="3" id="KW-1185">Reference proteome</keyword>
<evidence type="ECO:0000313" key="3">
    <source>
        <dbReference type="Proteomes" id="UP000294558"/>
    </source>
</evidence>
<evidence type="ECO:0000313" key="2">
    <source>
        <dbReference type="EMBL" id="TDT16601.1"/>
    </source>
</evidence>
<organism evidence="2 3">
    <name type="scientific">Ilumatobacter fluminis</name>
    <dbReference type="NCBI Taxonomy" id="467091"/>
    <lineage>
        <taxon>Bacteria</taxon>
        <taxon>Bacillati</taxon>
        <taxon>Actinomycetota</taxon>
        <taxon>Acidimicrobiia</taxon>
        <taxon>Acidimicrobiales</taxon>
        <taxon>Ilumatobacteraceae</taxon>
        <taxon>Ilumatobacter</taxon>
    </lineage>
</organism>
<accession>A0A4R7HZM5</accession>
<sequence>MTDQTTNETDTHVDDRTTSRRGLFGRGAGAAAAAAVGGIALSSRASAANGESLVIGAGNTGTATTELTGGSTIHVQDGTSAGNASLYGVSSTDTRIGVRGDSSGVSGRGVSGLSTGNGGAGVYGESNGAPAGTGVIGVSDSASGVVGRSTNGVGVVGEGTEWDLYADQSGRIGMAATAVGTTTPGIAGTLARNTDGSLWYCYAPDRWQRLAGPASGGGFHPITPVRVFDSRVPTFPDSGVFLPSSQRDISVANGRNGTSGAITTPNAVPPGATAVTFNATAVQTTEPSYLSVVPGGVGTTDTSTVNWVGPGETVANASLSRLGGDRQLRLIAGPYGSFHAVIDITGYYV</sequence>
<dbReference type="AlphaFoldDB" id="A0A4R7HZM5"/>
<dbReference type="RefSeq" id="WP_166657518.1">
    <property type="nucleotide sequence ID" value="NZ_SOAU01000001.1"/>
</dbReference>
<reference evidence="2 3" key="1">
    <citation type="submission" date="2019-03" db="EMBL/GenBank/DDBJ databases">
        <title>Sequencing the genomes of 1000 actinobacteria strains.</title>
        <authorList>
            <person name="Klenk H.-P."/>
        </authorList>
    </citation>
    <scope>NUCLEOTIDE SEQUENCE [LARGE SCALE GENOMIC DNA]</scope>
    <source>
        <strain evidence="2 3">DSM 18936</strain>
    </source>
</reference>
<gene>
    <name evidence="2" type="ORF">BDK89_2192</name>
</gene>
<dbReference type="InterPro" id="IPR006311">
    <property type="entry name" value="TAT_signal"/>
</dbReference>
<proteinExistence type="predicted"/>
<comment type="caution">
    <text evidence="2">The sequence shown here is derived from an EMBL/GenBank/DDBJ whole genome shotgun (WGS) entry which is preliminary data.</text>
</comment>
<evidence type="ECO:0000256" key="1">
    <source>
        <dbReference type="SAM" id="MobiDB-lite"/>
    </source>
</evidence>
<name>A0A4R7HZM5_9ACTN</name>
<feature type="compositionally biased region" description="Basic and acidic residues" evidence="1">
    <location>
        <begin position="9"/>
        <end position="18"/>
    </location>
</feature>
<dbReference type="Proteomes" id="UP000294558">
    <property type="component" value="Unassembled WGS sequence"/>
</dbReference>
<dbReference type="PROSITE" id="PS51318">
    <property type="entry name" value="TAT"/>
    <property type="match status" value="1"/>
</dbReference>
<protein>
    <submittedName>
        <fullName evidence="2">Uncharacterized protein</fullName>
    </submittedName>
</protein>
<dbReference type="EMBL" id="SOAU01000001">
    <property type="protein sequence ID" value="TDT16601.1"/>
    <property type="molecule type" value="Genomic_DNA"/>
</dbReference>